<dbReference type="Gene3D" id="3.40.640.10">
    <property type="entry name" value="Type I PLP-dependent aspartate aminotransferase-like (Major domain)"/>
    <property type="match status" value="1"/>
</dbReference>
<dbReference type="PANTHER" id="PTHR43510:SF1">
    <property type="entry name" value="AMINOTRANSFERASE FUNCTION, HYPOTHETICAL (EUROFUNG)"/>
    <property type="match status" value="1"/>
</dbReference>
<dbReference type="InterPro" id="IPR004839">
    <property type="entry name" value="Aminotransferase_I/II_large"/>
</dbReference>
<keyword evidence="3" id="KW-1185">Reference proteome</keyword>
<dbReference type="InterPro" id="IPR015421">
    <property type="entry name" value="PyrdxlP-dep_Trfase_major"/>
</dbReference>
<keyword evidence="2" id="KW-0032">Aminotransferase</keyword>
<dbReference type="InterPro" id="IPR015424">
    <property type="entry name" value="PyrdxlP-dep_Trfase"/>
</dbReference>
<dbReference type="EMBL" id="JBIAHM010000010">
    <property type="protein sequence ID" value="MFE9602448.1"/>
    <property type="molecule type" value="Genomic_DNA"/>
</dbReference>
<protein>
    <submittedName>
        <fullName evidence="2">Aminotransferase class I/II-fold pyridoxal phosphate-dependent enzyme</fullName>
    </submittedName>
</protein>
<proteinExistence type="predicted"/>
<name>A0ABW6M8I4_9ACTN</name>
<dbReference type="SUPFAM" id="SSF53383">
    <property type="entry name" value="PLP-dependent transferases"/>
    <property type="match status" value="1"/>
</dbReference>
<dbReference type="GO" id="GO:0008483">
    <property type="term" value="F:transaminase activity"/>
    <property type="evidence" value="ECO:0007669"/>
    <property type="project" value="UniProtKB-KW"/>
</dbReference>
<dbReference type="Proteomes" id="UP001601303">
    <property type="component" value="Unassembled WGS sequence"/>
</dbReference>
<accession>A0ABW6M8I4</accession>
<dbReference type="Gene3D" id="3.90.1150.10">
    <property type="entry name" value="Aspartate Aminotransferase, domain 1"/>
    <property type="match status" value="1"/>
</dbReference>
<evidence type="ECO:0000313" key="3">
    <source>
        <dbReference type="Proteomes" id="UP001601303"/>
    </source>
</evidence>
<dbReference type="Pfam" id="PF00155">
    <property type="entry name" value="Aminotran_1_2"/>
    <property type="match status" value="1"/>
</dbReference>
<evidence type="ECO:0000313" key="2">
    <source>
        <dbReference type="EMBL" id="MFE9602448.1"/>
    </source>
</evidence>
<sequence length="378" mass="41363">MIPERCKVEQFFGEWDARVEHVACASDVDGLSMRELLQLADPETMALWEGLDLGYTDTLGHPLLREAITEQYARMTAAEITVCGGGAAEAIFLLANVLLEPGDHALVVWPAFESLFRIAPALGATATPIELDAENGWRLDLDAVRQALRPNTRALFVNFPHNPTGALPTRHEFEQLLELAREAGITVVSDEVYRGLEHDPDAMLPAACDVDEQAVSIGVMSKAYGLAGLRVGWLATRNKRITDAARVLKDYTTVCAAAPAEILALIALRAGPRLIERSRRIILSNLPIGESFFTEHSDAFEWAAPKAGPMAFPRLRLPVPVDEFVADLAREKGVLFLPDTIFDMTDNRLRLGLGRSSLPTALERVDDYLASRAVPTGS</sequence>
<reference evidence="2 3" key="1">
    <citation type="submission" date="2024-10" db="EMBL/GenBank/DDBJ databases">
        <title>The Natural Products Discovery Center: Release of the First 8490 Sequenced Strains for Exploring Actinobacteria Biosynthetic Diversity.</title>
        <authorList>
            <person name="Kalkreuter E."/>
            <person name="Kautsar S.A."/>
            <person name="Yang D."/>
            <person name="Bader C.D."/>
            <person name="Teijaro C.N."/>
            <person name="Fluegel L."/>
            <person name="Davis C.M."/>
            <person name="Simpson J.R."/>
            <person name="Lauterbach L."/>
            <person name="Steele A.D."/>
            <person name="Gui C."/>
            <person name="Meng S."/>
            <person name="Li G."/>
            <person name="Viehrig K."/>
            <person name="Ye F."/>
            <person name="Su P."/>
            <person name="Kiefer A.F."/>
            <person name="Nichols A."/>
            <person name="Cepeda A.J."/>
            <person name="Yan W."/>
            <person name="Fan B."/>
            <person name="Jiang Y."/>
            <person name="Adhikari A."/>
            <person name="Zheng C.-J."/>
            <person name="Schuster L."/>
            <person name="Cowan T.M."/>
            <person name="Smanski M.J."/>
            <person name="Chevrette M.G."/>
            <person name="De Carvalho L.P.S."/>
            <person name="Shen B."/>
        </authorList>
    </citation>
    <scope>NUCLEOTIDE SEQUENCE [LARGE SCALE GENOMIC DNA]</scope>
    <source>
        <strain evidence="2 3">NPDC006488</strain>
    </source>
</reference>
<dbReference type="RefSeq" id="WP_388110341.1">
    <property type="nucleotide sequence ID" value="NZ_JBIAHM010000010.1"/>
</dbReference>
<dbReference type="CDD" id="cd00609">
    <property type="entry name" value="AAT_like"/>
    <property type="match status" value="1"/>
</dbReference>
<evidence type="ECO:0000259" key="1">
    <source>
        <dbReference type="Pfam" id="PF00155"/>
    </source>
</evidence>
<dbReference type="InterPro" id="IPR015422">
    <property type="entry name" value="PyrdxlP-dep_Trfase_small"/>
</dbReference>
<keyword evidence="2" id="KW-0808">Transferase</keyword>
<feature type="domain" description="Aminotransferase class I/classII large" evidence="1">
    <location>
        <begin position="53"/>
        <end position="353"/>
    </location>
</feature>
<comment type="caution">
    <text evidence="2">The sequence shown here is derived from an EMBL/GenBank/DDBJ whole genome shotgun (WGS) entry which is preliminary data.</text>
</comment>
<gene>
    <name evidence="2" type="ORF">ACFYNQ_28270</name>
</gene>
<dbReference type="PANTHER" id="PTHR43510">
    <property type="entry name" value="AMINOTRANSFERASE FUNCTION, HYPOTHETICAL (EUROFUNG)"/>
    <property type="match status" value="1"/>
</dbReference>
<organism evidence="2 3">
    <name type="scientific">Streptomyces hokutonensis</name>
    <dbReference type="NCBI Taxonomy" id="1306990"/>
    <lineage>
        <taxon>Bacteria</taxon>
        <taxon>Bacillati</taxon>
        <taxon>Actinomycetota</taxon>
        <taxon>Actinomycetes</taxon>
        <taxon>Kitasatosporales</taxon>
        <taxon>Streptomycetaceae</taxon>
        <taxon>Streptomyces</taxon>
    </lineage>
</organism>